<dbReference type="Pfam" id="PF01435">
    <property type="entry name" value="Peptidase_M48"/>
    <property type="match status" value="1"/>
</dbReference>
<dbReference type="PANTHER" id="PTHR22726">
    <property type="entry name" value="METALLOENDOPEPTIDASE OMA1"/>
    <property type="match status" value="1"/>
</dbReference>
<evidence type="ECO:0000256" key="4">
    <source>
        <dbReference type="ARBA" id="ARBA00022833"/>
    </source>
</evidence>
<dbReference type="EMBL" id="JAUOZS010000001">
    <property type="protein sequence ID" value="MDT8900864.1"/>
    <property type="molecule type" value="Genomic_DNA"/>
</dbReference>
<evidence type="ECO:0000256" key="5">
    <source>
        <dbReference type="ARBA" id="ARBA00023049"/>
    </source>
</evidence>
<dbReference type="PANTHER" id="PTHR22726:SF1">
    <property type="entry name" value="METALLOENDOPEPTIDASE OMA1, MITOCHONDRIAL"/>
    <property type="match status" value="1"/>
</dbReference>
<evidence type="ECO:0000313" key="9">
    <source>
        <dbReference type="EMBL" id="MDT8900864.1"/>
    </source>
</evidence>
<keyword evidence="7" id="KW-0732">Signal</keyword>
<evidence type="ECO:0000313" key="10">
    <source>
        <dbReference type="Proteomes" id="UP001254848"/>
    </source>
</evidence>
<feature type="domain" description="Peptidase M48" evidence="8">
    <location>
        <begin position="111"/>
        <end position="265"/>
    </location>
</feature>
<dbReference type="InterPro" id="IPR001915">
    <property type="entry name" value="Peptidase_M48"/>
</dbReference>
<keyword evidence="10" id="KW-1185">Reference proteome</keyword>
<evidence type="ECO:0000256" key="2">
    <source>
        <dbReference type="ARBA" id="ARBA00022723"/>
    </source>
</evidence>
<dbReference type="CDD" id="cd07324">
    <property type="entry name" value="M48C_Oma1-like"/>
    <property type="match status" value="1"/>
</dbReference>
<gene>
    <name evidence="9" type="ORF">Q4T40_06405</name>
</gene>
<reference evidence="9 10" key="1">
    <citation type="submission" date="2023-07" db="EMBL/GenBank/DDBJ databases">
        <title>The novel representative of Negativicutes class, Anaeroselena agilis gen. nov. sp. nov.</title>
        <authorList>
            <person name="Prokofeva M.I."/>
            <person name="Elcheninov A.G."/>
            <person name="Klyukina A."/>
            <person name="Kublanov I.V."/>
            <person name="Frolov E.N."/>
            <person name="Podosokorskaya O.A."/>
        </authorList>
    </citation>
    <scope>NUCLEOTIDE SEQUENCE [LARGE SCALE GENOMIC DNA]</scope>
    <source>
        <strain evidence="9 10">4137-cl</strain>
    </source>
</reference>
<keyword evidence="3 6" id="KW-0378">Hydrolase</keyword>
<comment type="cofactor">
    <cofactor evidence="6">
        <name>Zn(2+)</name>
        <dbReference type="ChEBI" id="CHEBI:29105"/>
    </cofactor>
    <text evidence="6">Binds 1 zinc ion per subunit.</text>
</comment>
<evidence type="ECO:0000256" key="6">
    <source>
        <dbReference type="RuleBase" id="RU003983"/>
    </source>
</evidence>
<keyword evidence="5 6" id="KW-0482">Metalloprotease</keyword>
<proteinExistence type="inferred from homology"/>
<dbReference type="Proteomes" id="UP001254848">
    <property type="component" value="Unassembled WGS sequence"/>
</dbReference>
<protein>
    <submittedName>
        <fullName evidence="9">M48 family metallopeptidase</fullName>
    </submittedName>
</protein>
<organism evidence="9 10">
    <name type="scientific">Anaeroselena agilis</name>
    <dbReference type="NCBI Taxonomy" id="3063788"/>
    <lineage>
        <taxon>Bacteria</taxon>
        <taxon>Bacillati</taxon>
        <taxon>Bacillota</taxon>
        <taxon>Negativicutes</taxon>
        <taxon>Acetonemataceae</taxon>
        <taxon>Anaeroselena</taxon>
    </lineage>
</organism>
<feature type="chain" id="PRO_5047101325" evidence="7">
    <location>
        <begin position="22"/>
        <end position="386"/>
    </location>
</feature>
<keyword evidence="1 6" id="KW-0645">Protease</keyword>
<keyword evidence="4 6" id="KW-0862">Zinc</keyword>
<accession>A0ABU3NVL1</accession>
<dbReference type="InterPro" id="IPR051156">
    <property type="entry name" value="Mito/Outer_Membr_Metalloprot"/>
</dbReference>
<name>A0ABU3NVL1_9FIRM</name>
<evidence type="ECO:0000256" key="3">
    <source>
        <dbReference type="ARBA" id="ARBA00022801"/>
    </source>
</evidence>
<comment type="similarity">
    <text evidence="6">Belongs to the peptidase M48 family.</text>
</comment>
<dbReference type="RefSeq" id="WP_413779396.1">
    <property type="nucleotide sequence ID" value="NZ_JAUOZS010000001.1"/>
</dbReference>
<comment type="caution">
    <text evidence="9">The sequence shown here is derived from an EMBL/GenBank/DDBJ whole genome shotgun (WGS) entry which is preliminary data.</text>
</comment>
<sequence>MKKLCATLILVVIFNLGFGFASPTPARADTFDAILDVLDAVSTYALVREMIKKTEFTMQNQVFQETKQNFGVSRDVAANDMLHRIFTRVGVAPGNEEVLARPPSYFIIPDGSINGFRSIGNVIGINLGVFHGLGFNEDMVAFIVTHEIGHGTKQHSLRQIEGVLPLKVVAQLIAKRYGEYIPAYQLQLAGLVLLHIRNSGYSVPFEYEADNTGFEYAVNAGYNPGGAAAAFVRMKLFYEDKPDLLRALFNPRTHPTHQQRIENFSSKLTAYSGNNVTVNGTAVNVRGRLLLNARPIGARLAEERAFLVAGNLARVFHQSPRPTEPATVEFGTLKLAGRTIITPVPGEPSAEELQARLNAVLGFPAVAPGMPAADKPKPLNSHWIEL</sequence>
<feature type="signal peptide" evidence="7">
    <location>
        <begin position="1"/>
        <end position="21"/>
    </location>
</feature>
<keyword evidence="2" id="KW-0479">Metal-binding</keyword>
<evidence type="ECO:0000259" key="8">
    <source>
        <dbReference type="Pfam" id="PF01435"/>
    </source>
</evidence>
<evidence type="ECO:0000256" key="1">
    <source>
        <dbReference type="ARBA" id="ARBA00022670"/>
    </source>
</evidence>
<evidence type="ECO:0000256" key="7">
    <source>
        <dbReference type="SAM" id="SignalP"/>
    </source>
</evidence>